<name>A0A084TK67_9FLAO</name>
<organism evidence="2 3">
    <name type="scientific">Mangrovimonas yunxiaonensis</name>
    <dbReference type="NCBI Taxonomy" id="1197477"/>
    <lineage>
        <taxon>Bacteria</taxon>
        <taxon>Pseudomonadati</taxon>
        <taxon>Bacteroidota</taxon>
        <taxon>Flavobacteriia</taxon>
        <taxon>Flavobacteriales</taxon>
        <taxon>Flavobacteriaceae</taxon>
        <taxon>Mangrovimonas</taxon>
    </lineage>
</organism>
<dbReference type="OrthoDB" id="1431564at2"/>
<keyword evidence="1" id="KW-0732">Signal</keyword>
<evidence type="ECO:0000256" key="1">
    <source>
        <dbReference type="SAM" id="SignalP"/>
    </source>
</evidence>
<dbReference type="Proteomes" id="UP000028521">
    <property type="component" value="Unassembled WGS sequence"/>
</dbReference>
<keyword evidence="3" id="KW-1185">Reference proteome</keyword>
<dbReference type="SUPFAM" id="SSF48452">
    <property type="entry name" value="TPR-like"/>
    <property type="match status" value="1"/>
</dbReference>
<sequence length="238" mass="26941">MKRITGISLFLLVLSMNTMAQDQSLKKHYEAFYTQMKAQGDVQGVINSLTHLNILDPSVARQDTLAYVYMSEGKYMQALNTIGIENKATDSNLAIEVKAFSLKSVGQTQKAITHFEALFSRSKDVTVAYELAELYLQHQQLTQAATHVDYGLEHVKDDIFRVYYETQQPYRVPIKAGFLYLKALVVFNQDKTANIDQAITLLEEALKVAPNFNLAHISKNALESQKPEENTEENKTKK</sequence>
<dbReference type="STRING" id="1197477.IA57_04520"/>
<accession>A0A084TK67</accession>
<evidence type="ECO:0000313" key="3">
    <source>
        <dbReference type="Proteomes" id="UP000028521"/>
    </source>
</evidence>
<gene>
    <name evidence="2" type="ORF">IA57_04520</name>
</gene>
<dbReference type="InterPro" id="IPR011990">
    <property type="entry name" value="TPR-like_helical_dom_sf"/>
</dbReference>
<dbReference type="RefSeq" id="WP_036119783.1">
    <property type="nucleotide sequence ID" value="NZ_BMET01000001.1"/>
</dbReference>
<reference evidence="2 3" key="1">
    <citation type="journal article" date="2014" name="Genome Announc.">
        <title>Draft Genome Sequence of the Algicidal Bacterium Mangrovimonas yunxiaonensis Strain LY01.</title>
        <authorList>
            <person name="Li Y."/>
            <person name="Zhu H."/>
            <person name="Li C."/>
            <person name="Zhang H."/>
            <person name="Chen Z."/>
            <person name="Zheng W."/>
            <person name="Xu H."/>
            <person name="Zheng T."/>
        </authorList>
    </citation>
    <scope>NUCLEOTIDE SEQUENCE [LARGE SCALE GENOMIC DNA]</scope>
    <source>
        <strain evidence="2 3">LY01</strain>
    </source>
</reference>
<evidence type="ECO:0000313" key="2">
    <source>
        <dbReference type="EMBL" id="KFB01103.1"/>
    </source>
</evidence>
<dbReference type="Gene3D" id="1.25.40.10">
    <property type="entry name" value="Tetratricopeptide repeat domain"/>
    <property type="match status" value="1"/>
</dbReference>
<feature type="signal peptide" evidence="1">
    <location>
        <begin position="1"/>
        <end position="20"/>
    </location>
</feature>
<dbReference type="eggNOG" id="COG0457">
    <property type="taxonomic scope" value="Bacteria"/>
</dbReference>
<proteinExistence type="predicted"/>
<comment type="caution">
    <text evidence="2">The sequence shown here is derived from an EMBL/GenBank/DDBJ whole genome shotgun (WGS) entry which is preliminary data.</text>
</comment>
<protein>
    <recommendedName>
        <fullName evidence="4">Tetratricopeptide repeat protein</fullName>
    </recommendedName>
</protein>
<dbReference type="AlphaFoldDB" id="A0A084TK67"/>
<reference evidence="3" key="2">
    <citation type="submission" date="2014-07" db="EMBL/GenBank/DDBJ databases">
        <title>Genome sequence of Mangrovimonas yunxiaonensis.</title>
        <authorList>
            <person name="Li Y."/>
            <person name="Zheng T."/>
        </authorList>
    </citation>
    <scope>NUCLEOTIDE SEQUENCE [LARGE SCALE GENOMIC DNA]</scope>
    <source>
        <strain evidence="3">LY01</strain>
    </source>
</reference>
<evidence type="ECO:0008006" key="4">
    <source>
        <dbReference type="Google" id="ProtNLM"/>
    </source>
</evidence>
<dbReference type="EMBL" id="JPFK01000005">
    <property type="protein sequence ID" value="KFB01103.1"/>
    <property type="molecule type" value="Genomic_DNA"/>
</dbReference>
<feature type="chain" id="PRO_5001782888" description="Tetratricopeptide repeat protein" evidence="1">
    <location>
        <begin position="21"/>
        <end position="238"/>
    </location>
</feature>